<gene>
    <name evidence="1" type="ORF">FCC1311_018152</name>
</gene>
<proteinExistence type="predicted"/>
<dbReference type="AlphaFoldDB" id="A0A2R5G3I3"/>
<comment type="caution">
    <text evidence="1">The sequence shown here is derived from an EMBL/GenBank/DDBJ whole genome shotgun (WGS) entry which is preliminary data.</text>
</comment>
<dbReference type="EMBL" id="BEYU01000013">
    <property type="protein sequence ID" value="GBG25596.1"/>
    <property type="molecule type" value="Genomic_DNA"/>
</dbReference>
<organism evidence="1 2">
    <name type="scientific">Hondaea fermentalgiana</name>
    <dbReference type="NCBI Taxonomy" id="2315210"/>
    <lineage>
        <taxon>Eukaryota</taxon>
        <taxon>Sar</taxon>
        <taxon>Stramenopiles</taxon>
        <taxon>Bigyra</taxon>
        <taxon>Labyrinthulomycetes</taxon>
        <taxon>Thraustochytrida</taxon>
        <taxon>Thraustochytriidae</taxon>
        <taxon>Hondaea</taxon>
    </lineage>
</organism>
<dbReference type="Proteomes" id="UP000241890">
    <property type="component" value="Unassembled WGS sequence"/>
</dbReference>
<protein>
    <submittedName>
        <fullName evidence="1">Uncharacterized protein</fullName>
    </submittedName>
</protein>
<evidence type="ECO:0000313" key="1">
    <source>
        <dbReference type="EMBL" id="GBG25596.1"/>
    </source>
</evidence>
<sequence length="134" mass="14005">MSGFVTNHLGKILIGNGALDCLALFAPGVAAGFRESLAPLQATLGTSTDAVDECMRSTGHLLFLHGAVRILAGLNVETKLARQLAIISYALEMAFALGPIVSGSPKHDGSKLYPIVFLTSLGILATSSYKSKMD</sequence>
<accession>A0A2R5G3I3</accession>
<reference evidence="1 2" key="1">
    <citation type="submission" date="2017-12" db="EMBL/GenBank/DDBJ databases">
        <title>Sequencing, de novo assembly and annotation of complete genome of a new Thraustochytrid species, strain FCC1311.</title>
        <authorList>
            <person name="Sedici K."/>
            <person name="Godart F."/>
            <person name="Aiese Cigliano R."/>
            <person name="Sanseverino W."/>
            <person name="Barakat M."/>
            <person name="Ortet P."/>
            <person name="Marechal E."/>
            <person name="Cagnac O."/>
            <person name="Amato A."/>
        </authorList>
    </citation>
    <scope>NUCLEOTIDE SEQUENCE [LARGE SCALE GENOMIC DNA]</scope>
</reference>
<dbReference type="InParanoid" id="A0A2R5G3I3"/>
<evidence type="ECO:0000313" key="2">
    <source>
        <dbReference type="Proteomes" id="UP000241890"/>
    </source>
</evidence>
<keyword evidence="2" id="KW-1185">Reference proteome</keyword>
<name>A0A2R5G3I3_9STRA</name>